<feature type="transmembrane region" description="Helical" evidence="1">
    <location>
        <begin position="99"/>
        <end position="119"/>
    </location>
</feature>
<dbReference type="AlphaFoldDB" id="A0A5K3EQD7"/>
<accession>A0A5K3EQD7</accession>
<feature type="transmembrane region" description="Helical" evidence="1">
    <location>
        <begin position="139"/>
        <end position="161"/>
    </location>
</feature>
<evidence type="ECO:0000313" key="2">
    <source>
        <dbReference type="WBParaSite" id="MCU_001927-RA"/>
    </source>
</evidence>
<feature type="transmembrane region" description="Helical" evidence="1">
    <location>
        <begin position="31"/>
        <end position="54"/>
    </location>
</feature>
<protein>
    <submittedName>
        <fullName evidence="2">G protein-coupled receptor</fullName>
    </submittedName>
</protein>
<keyword evidence="1" id="KW-0472">Membrane</keyword>
<name>A0A5K3EQD7_MESCO</name>
<organism evidence="2">
    <name type="scientific">Mesocestoides corti</name>
    <name type="common">Flatworm</name>
    <dbReference type="NCBI Taxonomy" id="53468"/>
    <lineage>
        <taxon>Eukaryota</taxon>
        <taxon>Metazoa</taxon>
        <taxon>Spiralia</taxon>
        <taxon>Lophotrochozoa</taxon>
        <taxon>Platyhelminthes</taxon>
        <taxon>Cestoda</taxon>
        <taxon>Eucestoda</taxon>
        <taxon>Cyclophyllidea</taxon>
        <taxon>Mesocestoididae</taxon>
        <taxon>Mesocestoides</taxon>
    </lineage>
</organism>
<dbReference type="WBParaSite" id="MCU_001927-RA">
    <property type="protein sequence ID" value="MCU_001927-RA"/>
    <property type="gene ID" value="MCU_001927"/>
</dbReference>
<keyword evidence="1" id="KW-0812">Transmembrane</keyword>
<keyword evidence="1" id="KW-1133">Transmembrane helix</keyword>
<proteinExistence type="predicted"/>
<feature type="transmembrane region" description="Helical" evidence="1">
    <location>
        <begin position="66"/>
        <end position="87"/>
    </location>
</feature>
<feature type="transmembrane region" description="Helical" evidence="1">
    <location>
        <begin position="230"/>
        <end position="250"/>
    </location>
</feature>
<sequence length="331" mass="36873">MASQSNFTDDELLEVNDISCKRNYWCADSYMLTHICFGVSSGFVVIHLVTLISFRKARRLYGAGYFLGQIFLAISSLLTLICCSLDIESHAFEASLLIANFGYLVNLSAQTLSAIVLFIMSLQPDTSHLSHSGCCKKTWANALALFCIFGAPASMTIQQLFAGRKEPRVTGSMALRACSFLPDTSTLYFLLTPAVLLLAIQFIVISVALRRWCPGDGFGKSFKRQERLVVLLKTCIGELFVWSVALIARVTSSTTFWNIFTLCMALQSIFSTTVCILSRSVIGATLASRYKSSLEPPSYPNTFPHSTSDDDRYLGHMRQCKLSDDNERFYY</sequence>
<reference evidence="2" key="1">
    <citation type="submission" date="2019-11" db="UniProtKB">
        <authorList>
            <consortium name="WormBaseParasite"/>
        </authorList>
    </citation>
    <scope>IDENTIFICATION</scope>
</reference>
<feature type="transmembrane region" description="Helical" evidence="1">
    <location>
        <begin position="187"/>
        <end position="209"/>
    </location>
</feature>
<evidence type="ECO:0000256" key="1">
    <source>
        <dbReference type="SAM" id="Phobius"/>
    </source>
</evidence>
<feature type="transmembrane region" description="Helical" evidence="1">
    <location>
        <begin position="256"/>
        <end position="282"/>
    </location>
</feature>